<accession>A0A2W5IC10</accession>
<gene>
    <name evidence="2" type="ORF">DI579_00245</name>
</gene>
<evidence type="ECO:0000259" key="1">
    <source>
        <dbReference type="SMART" id="SM00858"/>
    </source>
</evidence>
<dbReference type="InterPro" id="IPR013974">
    <property type="entry name" value="SAF"/>
</dbReference>
<dbReference type="Proteomes" id="UP000248606">
    <property type="component" value="Unassembled WGS sequence"/>
</dbReference>
<reference evidence="2 3" key="1">
    <citation type="submission" date="2017-08" db="EMBL/GenBank/DDBJ databases">
        <title>Infants hospitalized years apart are colonized by the same room-sourced microbial strains.</title>
        <authorList>
            <person name="Brooks B."/>
            <person name="Olm M.R."/>
            <person name="Firek B.A."/>
            <person name="Baker R."/>
            <person name="Thomas B.C."/>
            <person name="Morowitz M.J."/>
            <person name="Banfield J.F."/>
        </authorList>
    </citation>
    <scope>NUCLEOTIDE SEQUENCE [LARGE SCALE GENOMIC DNA]</scope>
    <source>
        <strain evidence="2">S2_006_000_R1_57</strain>
    </source>
</reference>
<evidence type="ECO:0000313" key="2">
    <source>
        <dbReference type="EMBL" id="PZP89651.1"/>
    </source>
</evidence>
<dbReference type="RefSeq" id="WP_303678519.1">
    <property type="nucleotide sequence ID" value="NZ_JBHWSZ010000030.1"/>
</dbReference>
<protein>
    <recommendedName>
        <fullName evidence="1">SAF domain-containing protein</fullName>
    </recommendedName>
</protein>
<organism evidence="2 3">
    <name type="scientific">Lawsonella clevelandensis</name>
    <dbReference type="NCBI Taxonomy" id="1528099"/>
    <lineage>
        <taxon>Bacteria</taxon>
        <taxon>Bacillati</taxon>
        <taxon>Actinomycetota</taxon>
        <taxon>Actinomycetes</taxon>
        <taxon>Mycobacteriales</taxon>
        <taxon>Lawsonellaceae</taxon>
        <taxon>Lawsonella</taxon>
    </lineage>
</organism>
<dbReference type="CDD" id="cd11614">
    <property type="entry name" value="SAF_CpaB_FlgA_like"/>
    <property type="match status" value="1"/>
</dbReference>
<sequence length="152" mass="16787">MHVARLNHAMNSGDEITASDVEWVSVPHSLLPNHAITQENHVIGKHLIGDADDGELLTSARLSSPHLPRRWRALEVPTNGTNVWQPGQHVDVVVTSKERNWVLCHDAIIQENNAHAGQTINRTATTIVALPENDAYELARLDDDAVVTLLLH</sequence>
<dbReference type="AlphaFoldDB" id="A0A2W5IC10"/>
<proteinExistence type="predicted"/>
<comment type="caution">
    <text evidence="2">The sequence shown here is derived from an EMBL/GenBank/DDBJ whole genome shotgun (WGS) entry which is preliminary data.</text>
</comment>
<evidence type="ECO:0000313" key="3">
    <source>
        <dbReference type="Proteomes" id="UP000248606"/>
    </source>
</evidence>
<feature type="domain" description="SAF" evidence="1">
    <location>
        <begin position="1"/>
        <end position="63"/>
    </location>
</feature>
<dbReference type="EMBL" id="QFOZ01000001">
    <property type="protein sequence ID" value="PZP89651.1"/>
    <property type="molecule type" value="Genomic_DNA"/>
</dbReference>
<name>A0A2W5IC10_9ACTN</name>
<dbReference type="Pfam" id="PF08666">
    <property type="entry name" value="SAF"/>
    <property type="match status" value="1"/>
</dbReference>
<dbReference type="SMART" id="SM00858">
    <property type="entry name" value="SAF"/>
    <property type="match status" value="1"/>
</dbReference>